<evidence type="ECO:0000313" key="2">
    <source>
        <dbReference type="EMBL" id="MCB5226415.1"/>
    </source>
</evidence>
<dbReference type="Gene3D" id="3.40.50.150">
    <property type="entry name" value="Vaccinia Virus protein VP39"/>
    <property type="match status" value="1"/>
</dbReference>
<name>A0ABS8C338_9ALTE</name>
<organism evidence="2 3">
    <name type="scientific">Alishewanella maricola</name>
    <dbReference type="NCBI Taxonomy" id="2795740"/>
    <lineage>
        <taxon>Bacteria</taxon>
        <taxon>Pseudomonadati</taxon>
        <taxon>Pseudomonadota</taxon>
        <taxon>Gammaproteobacteria</taxon>
        <taxon>Alteromonadales</taxon>
        <taxon>Alteromonadaceae</taxon>
        <taxon>Alishewanella</taxon>
    </lineage>
</organism>
<dbReference type="RefSeq" id="WP_226750508.1">
    <property type="nucleotide sequence ID" value="NZ_JAEINI020000003.1"/>
</dbReference>
<dbReference type="SUPFAM" id="SSF53335">
    <property type="entry name" value="S-adenosyl-L-methionine-dependent methyltransferases"/>
    <property type="match status" value="1"/>
</dbReference>
<reference evidence="2 3" key="1">
    <citation type="submission" date="2021-10" db="EMBL/GenBank/DDBJ databases">
        <title>Alishewanella koreense sp. nov. isolated from seawater of southwestern coast in South Korea and the proposal for the reclassification of Rheinheimera perlucida and Rheinheimera tuosuensis as Arsukibacterium perlucida and Arsukibacterium tuosuensis.</title>
        <authorList>
            <person name="Kim K.H."/>
            <person name="Ruan W."/>
            <person name="Kim K.R."/>
            <person name="Baek J.H."/>
            <person name="Jeon C.O."/>
        </authorList>
    </citation>
    <scope>NUCLEOTIDE SEQUENCE [LARGE SCALE GENOMIC DNA]</scope>
    <source>
        <strain evidence="2 3">16-MA</strain>
    </source>
</reference>
<proteinExistence type="predicted"/>
<dbReference type="InterPro" id="IPR029063">
    <property type="entry name" value="SAM-dependent_MTases_sf"/>
</dbReference>
<feature type="domain" description="Methyltransferase" evidence="1">
    <location>
        <begin position="107"/>
        <end position="231"/>
    </location>
</feature>
<keyword evidence="3" id="KW-1185">Reference proteome</keyword>
<dbReference type="Proteomes" id="UP000633814">
    <property type="component" value="Unassembled WGS sequence"/>
</dbReference>
<dbReference type="GO" id="GO:0008168">
    <property type="term" value="F:methyltransferase activity"/>
    <property type="evidence" value="ECO:0007669"/>
    <property type="project" value="UniProtKB-KW"/>
</dbReference>
<dbReference type="InterPro" id="IPR025714">
    <property type="entry name" value="Methyltranfer_dom"/>
</dbReference>
<comment type="caution">
    <text evidence="2">The sequence shown here is derived from an EMBL/GenBank/DDBJ whole genome shotgun (WGS) entry which is preliminary data.</text>
</comment>
<keyword evidence="2" id="KW-0808">Transferase</keyword>
<accession>A0ABS8C338</accession>
<evidence type="ECO:0000313" key="3">
    <source>
        <dbReference type="Proteomes" id="UP000633814"/>
    </source>
</evidence>
<dbReference type="EMBL" id="JAEINI020000003">
    <property type="protein sequence ID" value="MCB5226415.1"/>
    <property type="molecule type" value="Genomic_DNA"/>
</dbReference>
<dbReference type="Pfam" id="PF13679">
    <property type="entry name" value="Methyltransf_32"/>
    <property type="match status" value="1"/>
</dbReference>
<dbReference type="GO" id="GO:0032259">
    <property type="term" value="P:methylation"/>
    <property type="evidence" value="ECO:0007669"/>
    <property type="project" value="UniProtKB-KW"/>
</dbReference>
<gene>
    <name evidence="2" type="ORF">JAO78_006265</name>
</gene>
<keyword evidence="2" id="KW-0489">Methyltransferase</keyword>
<evidence type="ECO:0000259" key="1">
    <source>
        <dbReference type="Pfam" id="PF13679"/>
    </source>
</evidence>
<sequence>MSNAPLQGSALSELFQQLSSVLQRYRQYWQFSPMDCLTLRFSPALNAQLSQLGASELAVLDQDPQQQRRCFAEYFPELMTLPLWLTANKTADNSPWPFWLTNGIHGRKLTQIQQFCQFIPEQALPVLEWCAGKGHLGRLFAAQSSRTVTSIEWQPSLCEAGSALASQHKISQQFIQADVLTAAGAAAVHAEQQVLALHACGQLHLQLLTVAVAHRCQQLQVAPCCYHLISSSDYQPLSKQAQADALALSRQDLKLAVQGQVTAGERVSRLRQTEVTWRLAYDEWRALHTGQRAYQPLPSLPKQWFSGDFAAFAKMAASLQHLTAPAVTDWPSYLAAGEARYLLVQRLDAVRHLFRRPLELYLVLDRALYLQQHGYQVSVQAFCDYQLTPRNLLLQASLNPAV</sequence>
<protein>
    <submittedName>
        <fullName evidence="2">SAM-dependent methyltransferase</fullName>
    </submittedName>
</protein>
<dbReference type="PANTHER" id="PTHR13369:SF0">
    <property type="entry name" value="GLUTATHIONE S-TRANSFERASE C-TERMINAL DOMAIN-CONTAINING PROTEIN"/>
    <property type="match status" value="1"/>
</dbReference>
<dbReference type="PANTHER" id="PTHR13369">
    <property type="match status" value="1"/>
</dbReference>